<dbReference type="InterPro" id="IPR011867">
    <property type="entry name" value="ModB_ABC"/>
</dbReference>
<evidence type="ECO:0000313" key="13">
    <source>
        <dbReference type="Proteomes" id="UP001595880"/>
    </source>
</evidence>
<dbReference type="EMBL" id="JBHSDV010000005">
    <property type="protein sequence ID" value="MFC4388975.1"/>
    <property type="molecule type" value="Genomic_DNA"/>
</dbReference>
<dbReference type="PANTHER" id="PTHR30183">
    <property type="entry name" value="MOLYBDENUM TRANSPORT SYSTEM PERMEASE PROTEIN MODB"/>
    <property type="match status" value="1"/>
</dbReference>
<feature type="transmembrane region" description="Helical" evidence="9">
    <location>
        <begin position="194"/>
        <end position="212"/>
    </location>
</feature>
<keyword evidence="7 9" id="KW-1133">Transmembrane helix</keyword>
<name>A0ABV8W0Z0_9BACI</name>
<dbReference type="InterPro" id="IPR035906">
    <property type="entry name" value="MetI-like_sf"/>
</dbReference>
<reference evidence="13" key="1">
    <citation type="journal article" date="2019" name="Int. J. Syst. Evol. Microbiol.">
        <title>The Global Catalogue of Microorganisms (GCM) 10K type strain sequencing project: providing services to taxonomists for standard genome sequencing and annotation.</title>
        <authorList>
            <consortium name="The Broad Institute Genomics Platform"/>
            <consortium name="The Broad Institute Genome Sequencing Center for Infectious Disease"/>
            <person name="Wu L."/>
            <person name="Ma J."/>
        </authorList>
    </citation>
    <scope>NUCLEOTIDE SEQUENCE [LARGE SCALE GENOMIC DNA]</scope>
    <source>
        <strain evidence="13">KACC 14058</strain>
    </source>
</reference>
<evidence type="ECO:0000259" key="11">
    <source>
        <dbReference type="PROSITE" id="PS50928"/>
    </source>
</evidence>
<keyword evidence="6 9" id="KW-0812">Transmembrane</keyword>
<feature type="transmembrane region" description="Helical" evidence="9">
    <location>
        <begin position="42"/>
        <end position="67"/>
    </location>
</feature>
<comment type="caution">
    <text evidence="12">The sequence shown here is derived from an EMBL/GenBank/DDBJ whole genome shotgun (WGS) entry which is preliminary data.</text>
</comment>
<dbReference type="Pfam" id="PF00528">
    <property type="entry name" value="BPD_transp_1"/>
    <property type="match status" value="1"/>
</dbReference>
<evidence type="ECO:0000256" key="10">
    <source>
        <dbReference type="RuleBase" id="RU365097"/>
    </source>
</evidence>
<feature type="domain" description="ABC transmembrane type-1" evidence="11">
    <location>
        <begin position="8"/>
        <end position="212"/>
    </location>
</feature>
<evidence type="ECO:0000313" key="12">
    <source>
        <dbReference type="EMBL" id="MFC4388975.1"/>
    </source>
</evidence>
<evidence type="ECO:0000256" key="8">
    <source>
        <dbReference type="ARBA" id="ARBA00023136"/>
    </source>
</evidence>
<dbReference type="NCBIfam" id="TIGR02141">
    <property type="entry name" value="modB_ABC"/>
    <property type="match status" value="1"/>
</dbReference>
<dbReference type="SUPFAM" id="SSF161098">
    <property type="entry name" value="MetI-like"/>
    <property type="match status" value="1"/>
</dbReference>
<protein>
    <recommendedName>
        <fullName evidence="10">Molybdenum transport system permease</fullName>
    </recommendedName>
</protein>
<proteinExistence type="inferred from homology"/>
<keyword evidence="3 9" id="KW-0813">Transport</keyword>
<keyword evidence="4 10" id="KW-1003">Cell membrane</keyword>
<evidence type="ECO:0000256" key="2">
    <source>
        <dbReference type="ARBA" id="ARBA00007069"/>
    </source>
</evidence>
<evidence type="ECO:0000256" key="1">
    <source>
        <dbReference type="ARBA" id="ARBA00004651"/>
    </source>
</evidence>
<comment type="function">
    <text evidence="10">Part of the binding-protein-dependent transport system for molybdenum; probably responsible for the translocation of the substrate across the membrane.</text>
</comment>
<dbReference type="InterPro" id="IPR000515">
    <property type="entry name" value="MetI-like"/>
</dbReference>
<evidence type="ECO:0000256" key="9">
    <source>
        <dbReference type="RuleBase" id="RU363032"/>
    </source>
</evidence>
<comment type="subcellular location">
    <subcellularLocation>
        <location evidence="1 9">Cell membrane</location>
        <topology evidence="1 9">Multi-pass membrane protein</topology>
    </subcellularLocation>
</comment>
<feature type="transmembrane region" description="Helical" evidence="9">
    <location>
        <begin position="145"/>
        <end position="168"/>
    </location>
</feature>
<dbReference type="CDD" id="cd06261">
    <property type="entry name" value="TM_PBP2"/>
    <property type="match status" value="1"/>
</dbReference>
<feature type="transmembrane region" description="Helical" evidence="9">
    <location>
        <begin position="12"/>
        <end position="33"/>
    </location>
</feature>
<dbReference type="PROSITE" id="PS50928">
    <property type="entry name" value="ABC_TM1"/>
    <property type="match status" value="1"/>
</dbReference>
<keyword evidence="8 9" id="KW-0472">Membrane</keyword>
<comment type="similarity">
    <text evidence="2 10">Belongs to the binding-protein-dependent transport system permease family. CysTW subfamily.</text>
</comment>
<keyword evidence="13" id="KW-1185">Reference proteome</keyword>
<evidence type="ECO:0000256" key="3">
    <source>
        <dbReference type="ARBA" id="ARBA00022448"/>
    </source>
</evidence>
<organism evidence="12 13">
    <name type="scientific">Gracilibacillus marinus</name>
    <dbReference type="NCBI Taxonomy" id="630535"/>
    <lineage>
        <taxon>Bacteria</taxon>
        <taxon>Bacillati</taxon>
        <taxon>Bacillota</taxon>
        <taxon>Bacilli</taxon>
        <taxon>Bacillales</taxon>
        <taxon>Bacillaceae</taxon>
        <taxon>Gracilibacillus</taxon>
    </lineage>
</organism>
<dbReference type="PANTHER" id="PTHR30183:SF3">
    <property type="entry name" value="MOLYBDENUM TRANSPORT SYSTEM PERMEASE PROTEIN MODB"/>
    <property type="match status" value="1"/>
</dbReference>
<evidence type="ECO:0000256" key="6">
    <source>
        <dbReference type="ARBA" id="ARBA00022692"/>
    </source>
</evidence>
<sequence length="216" mass="23597">MEQFFQPIKLSLVVSISALMIVSVIGLLCAWLMEKKQFKGKVILDTVLLLPIVLPPTVIGFLLIMLFGNNSVVGQIIQFLFDTTVMFTVGAAIIAAVIVALPLMYQTTRTGISLVDQHVEDAARVDGASELDVFRLITFPLIRKSFFTGITLAFARALGEFGATLMFAGNIPGKTQTIPTAIYVAIESNQMQLAWAWVVTIIVVSYGMLLIIRKSA</sequence>
<evidence type="ECO:0000256" key="7">
    <source>
        <dbReference type="ARBA" id="ARBA00022989"/>
    </source>
</evidence>
<accession>A0ABV8W0Z0</accession>
<dbReference type="Proteomes" id="UP001595880">
    <property type="component" value="Unassembled WGS sequence"/>
</dbReference>
<evidence type="ECO:0000256" key="5">
    <source>
        <dbReference type="ARBA" id="ARBA00022505"/>
    </source>
</evidence>
<feature type="transmembrane region" description="Helical" evidence="9">
    <location>
        <begin position="79"/>
        <end position="105"/>
    </location>
</feature>
<keyword evidence="5 10" id="KW-0500">Molybdenum</keyword>
<evidence type="ECO:0000256" key="4">
    <source>
        <dbReference type="ARBA" id="ARBA00022475"/>
    </source>
</evidence>
<gene>
    <name evidence="12" type="primary">modB</name>
    <name evidence="12" type="ORF">ACFOZ1_14325</name>
</gene>
<dbReference type="Gene3D" id="1.10.3720.10">
    <property type="entry name" value="MetI-like"/>
    <property type="match status" value="1"/>
</dbReference>